<evidence type="ECO:0000256" key="4">
    <source>
        <dbReference type="ARBA" id="ARBA00023163"/>
    </source>
</evidence>
<comment type="similarity">
    <text evidence="1">Belongs to the sigma-70 factor family. ECF subfamily.</text>
</comment>
<dbReference type="PANTHER" id="PTHR43133:SF61">
    <property type="entry name" value="ECF RNA POLYMERASE SIGMA FACTOR SIGC"/>
    <property type="match status" value="1"/>
</dbReference>
<dbReference type="SUPFAM" id="SSF88659">
    <property type="entry name" value="Sigma3 and sigma4 domains of RNA polymerase sigma factors"/>
    <property type="match status" value="1"/>
</dbReference>
<feature type="domain" description="RNA polymerase sigma-70 region 2" evidence="5">
    <location>
        <begin position="26"/>
        <end position="92"/>
    </location>
</feature>
<dbReference type="AlphaFoldDB" id="A0A6J6FFQ6"/>
<feature type="domain" description="RNA polymerase sigma factor 70 region 4 type 2" evidence="6">
    <location>
        <begin position="115"/>
        <end position="165"/>
    </location>
</feature>
<dbReference type="EMBL" id="CAEZTS010000135">
    <property type="protein sequence ID" value="CAB4586539.1"/>
    <property type="molecule type" value="Genomic_DNA"/>
</dbReference>
<proteinExistence type="inferred from homology"/>
<dbReference type="InterPro" id="IPR013325">
    <property type="entry name" value="RNA_pol_sigma_r2"/>
</dbReference>
<keyword evidence="2" id="KW-0805">Transcription regulation</keyword>
<evidence type="ECO:0000313" key="7">
    <source>
        <dbReference type="EMBL" id="CAB4586539.1"/>
    </source>
</evidence>
<dbReference type="InterPro" id="IPR036388">
    <property type="entry name" value="WH-like_DNA-bd_sf"/>
</dbReference>
<accession>A0A6J6FFQ6</accession>
<dbReference type="InterPro" id="IPR013324">
    <property type="entry name" value="RNA_pol_sigma_r3/r4-like"/>
</dbReference>
<dbReference type="Gene3D" id="1.10.10.10">
    <property type="entry name" value="Winged helix-like DNA-binding domain superfamily/Winged helix DNA-binding domain"/>
    <property type="match status" value="1"/>
</dbReference>
<protein>
    <submittedName>
        <fullName evidence="7">Unannotated protein</fullName>
    </submittedName>
</protein>
<dbReference type="Pfam" id="PF04542">
    <property type="entry name" value="Sigma70_r2"/>
    <property type="match status" value="1"/>
</dbReference>
<dbReference type="InterPro" id="IPR014284">
    <property type="entry name" value="RNA_pol_sigma-70_dom"/>
</dbReference>
<dbReference type="SUPFAM" id="SSF88946">
    <property type="entry name" value="Sigma2 domain of RNA polymerase sigma factors"/>
    <property type="match status" value="1"/>
</dbReference>
<sequence length="181" mass="20054">MSSPDSLNTLAMLAQRGDRLALSRFVETSQADVWRYCAYLTDTQSADDVTQDTYARAIGSLHRFRGDCDAKVWLLTIARRACADHIRSRTRRRNLLQRLQSGRHEDSVTAGHTVELTQLVSVLDPDRRDAFVLTQVLGLGYHEAAEICGCPVGTIRSRVARARTDMVQAMTSGDRQSGTAG</sequence>
<name>A0A6J6FFQ6_9ZZZZ</name>
<organism evidence="7">
    <name type="scientific">freshwater metagenome</name>
    <dbReference type="NCBI Taxonomy" id="449393"/>
    <lineage>
        <taxon>unclassified sequences</taxon>
        <taxon>metagenomes</taxon>
        <taxon>ecological metagenomes</taxon>
    </lineage>
</organism>
<evidence type="ECO:0000256" key="2">
    <source>
        <dbReference type="ARBA" id="ARBA00023015"/>
    </source>
</evidence>
<evidence type="ECO:0000259" key="5">
    <source>
        <dbReference type="Pfam" id="PF04542"/>
    </source>
</evidence>
<evidence type="ECO:0000256" key="3">
    <source>
        <dbReference type="ARBA" id="ARBA00023082"/>
    </source>
</evidence>
<keyword evidence="3" id="KW-0731">Sigma factor</keyword>
<evidence type="ECO:0000259" key="6">
    <source>
        <dbReference type="Pfam" id="PF08281"/>
    </source>
</evidence>
<dbReference type="PANTHER" id="PTHR43133">
    <property type="entry name" value="RNA POLYMERASE ECF-TYPE SIGMA FACTO"/>
    <property type="match status" value="1"/>
</dbReference>
<dbReference type="GO" id="GO:0006352">
    <property type="term" value="P:DNA-templated transcription initiation"/>
    <property type="evidence" value="ECO:0007669"/>
    <property type="project" value="InterPro"/>
</dbReference>
<dbReference type="GO" id="GO:0016987">
    <property type="term" value="F:sigma factor activity"/>
    <property type="evidence" value="ECO:0007669"/>
    <property type="project" value="UniProtKB-KW"/>
</dbReference>
<dbReference type="NCBIfam" id="TIGR02937">
    <property type="entry name" value="sigma70-ECF"/>
    <property type="match status" value="1"/>
</dbReference>
<dbReference type="Pfam" id="PF08281">
    <property type="entry name" value="Sigma70_r4_2"/>
    <property type="match status" value="1"/>
</dbReference>
<evidence type="ECO:0000256" key="1">
    <source>
        <dbReference type="ARBA" id="ARBA00010641"/>
    </source>
</evidence>
<dbReference type="InterPro" id="IPR013249">
    <property type="entry name" value="RNA_pol_sigma70_r4_t2"/>
</dbReference>
<dbReference type="Gene3D" id="1.10.1740.10">
    <property type="match status" value="1"/>
</dbReference>
<dbReference type="InterPro" id="IPR039425">
    <property type="entry name" value="RNA_pol_sigma-70-like"/>
</dbReference>
<dbReference type="CDD" id="cd06171">
    <property type="entry name" value="Sigma70_r4"/>
    <property type="match status" value="1"/>
</dbReference>
<keyword evidence="4" id="KW-0804">Transcription</keyword>
<dbReference type="InterPro" id="IPR007627">
    <property type="entry name" value="RNA_pol_sigma70_r2"/>
</dbReference>
<gene>
    <name evidence="7" type="ORF">UFOPK1722_01390</name>
</gene>
<reference evidence="7" key="1">
    <citation type="submission" date="2020-05" db="EMBL/GenBank/DDBJ databases">
        <authorList>
            <person name="Chiriac C."/>
            <person name="Salcher M."/>
            <person name="Ghai R."/>
            <person name="Kavagutti S V."/>
        </authorList>
    </citation>
    <scope>NUCLEOTIDE SEQUENCE</scope>
</reference>
<dbReference type="GO" id="GO:0003677">
    <property type="term" value="F:DNA binding"/>
    <property type="evidence" value="ECO:0007669"/>
    <property type="project" value="InterPro"/>
</dbReference>